<gene>
    <name evidence="1" type="ORF">L9F63_017190</name>
</gene>
<comment type="caution">
    <text evidence="1">The sequence shown here is derived from an EMBL/GenBank/DDBJ whole genome shotgun (WGS) entry which is preliminary data.</text>
</comment>
<dbReference type="EMBL" id="JASPKZ010004927">
    <property type="protein sequence ID" value="KAJ9589605.1"/>
    <property type="molecule type" value="Genomic_DNA"/>
</dbReference>
<reference evidence="1" key="1">
    <citation type="journal article" date="2023" name="IScience">
        <title>Live-bearing cockroach genome reveals convergent evolutionary mechanisms linked to viviparity in insects and beyond.</title>
        <authorList>
            <person name="Fouks B."/>
            <person name="Harrison M.C."/>
            <person name="Mikhailova A.A."/>
            <person name="Marchal E."/>
            <person name="English S."/>
            <person name="Carruthers M."/>
            <person name="Jennings E.C."/>
            <person name="Chiamaka E.L."/>
            <person name="Frigard R.A."/>
            <person name="Pippel M."/>
            <person name="Attardo G.M."/>
            <person name="Benoit J.B."/>
            <person name="Bornberg-Bauer E."/>
            <person name="Tobe S.S."/>
        </authorList>
    </citation>
    <scope>NUCLEOTIDE SEQUENCE</scope>
    <source>
        <strain evidence="1">Stay&amp;Tobe</strain>
    </source>
</reference>
<keyword evidence="2" id="KW-1185">Reference proteome</keyword>
<name>A0AAD8A019_DIPPU</name>
<dbReference type="Proteomes" id="UP001233999">
    <property type="component" value="Unassembled WGS sequence"/>
</dbReference>
<evidence type="ECO:0000313" key="2">
    <source>
        <dbReference type="Proteomes" id="UP001233999"/>
    </source>
</evidence>
<sequence length="99" mass="11792">FLVIYPIQRSHVLYRLLQTHSLITLRTDENIVNKKSNYLGLRMEHRPSVKMKLILKIKSVLTVLIEQNIVKFYYRQSCRLNIPDLESELEEIFYISADP</sequence>
<protein>
    <submittedName>
        <fullName evidence="1">Uncharacterized protein</fullName>
    </submittedName>
</protein>
<accession>A0AAD8A019</accession>
<dbReference type="AlphaFoldDB" id="A0AAD8A019"/>
<feature type="non-terminal residue" evidence="1">
    <location>
        <position position="99"/>
    </location>
</feature>
<feature type="non-terminal residue" evidence="1">
    <location>
        <position position="1"/>
    </location>
</feature>
<organism evidence="1 2">
    <name type="scientific">Diploptera punctata</name>
    <name type="common">Pacific beetle cockroach</name>
    <dbReference type="NCBI Taxonomy" id="6984"/>
    <lineage>
        <taxon>Eukaryota</taxon>
        <taxon>Metazoa</taxon>
        <taxon>Ecdysozoa</taxon>
        <taxon>Arthropoda</taxon>
        <taxon>Hexapoda</taxon>
        <taxon>Insecta</taxon>
        <taxon>Pterygota</taxon>
        <taxon>Neoptera</taxon>
        <taxon>Polyneoptera</taxon>
        <taxon>Dictyoptera</taxon>
        <taxon>Blattodea</taxon>
        <taxon>Blaberoidea</taxon>
        <taxon>Blaberidae</taxon>
        <taxon>Diplopterinae</taxon>
        <taxon>Diploptera</taxon>
    </lineage>
</organism>
<reference evidence="1" key="2">
    <citation type="submission" date="2023-05" db="EMBL/GenBank/DDBJ databases">
        <authorList>
            <person name="Fouks B."/>
        </authorList>
    </citation>
    <scope>NUCLEOTIDE SEQUENCE</scope>
    <source>
        <strain evidence="1">Stay&amp;Tobe</strain>
        <tissue evidence="1">Testes</tissue>
    </source>
</reference>
<evidence type="ECO:0000313" key="1">
    <source>
        <dbReference type="EMBL" id="KAJ9589605.1"/>
    </source>
</evidence>
<proteinExistence type="predicted"/>